<dbReference type="InterPro" id="IPR029055">
    <property type="entry name" value="Ntn_hydrolases_N"/>
</dbReference>
<keyword evidence="6" id="KW-0812">Transmembrane</keyword>
<organism evidence="7 8">
    <name type="scientific">Gemmobacter aquatilis</name>
    <dbReference type="NCBI Taxonomy" id="933059"/>
    <lineage>
        <taxon>Bacteria</taxon>
        <taxon>Pseudomonadati</taxon>
        <taxon>Pseudomonadota</taxon>
        <taxon>Alphaproteobacteria</taxon>
        <taxon>Rhodobacterales</taxon>
        <taxon>Paracoccaceae</taxon>
        <taxon>Gemmobacter</taxon>
    </lineage>
</organism>
<feature type="binding site" evidence="5">
    <location>
        <position position="333"/>
    </location>
    <ligand>
        <name>Ca(2+)</name>
        <dbReference type="ChEBI" id="CHEBI:29108"/>
    </ligand>
</feature>
<keyword evidence="5" id="KW-0479">Metal-binding</keyword>
<evidence type="ECO:0000313" key="8">
    <source>
        <dbReference type="Proteomes" id="UP000198761"/>
    </source>
</evidence>
<keyword evidence="3" id="KW-0865">Zymogen</keyword>
<dbReference type="GO" id="GO:0017000">
    <property type="term" value="P:antibiotic biosynthetic process"/>
    <property type="evidence" value="ECO:0007669"/>
    <property type="project" value="InterPro"/>
</dbReference>
<dbReference type="PANTHER" id="PTHR34218:SF4">
    <property type="entry name" value="ACYL-HOMOSERINE LACTONE ACYLASE QUIP"/>
    <property type="match status" value="1"/>
</dbReference>
<accession>A0A1H8GJ16</accession>
<dbReference type="SUPFAM" id="SSF56235">
    <property type="entry name" value="N-terminal nucleophile aminohydrolases (Ntn hydrolases)"/>
    <property type="match status" value="1"/>
</dbReference>
<evidence type="ECO:0000256" key="5">
    <source>
        <dbReference type="PIRSR" id="PIRSR001227-2"/>
    </source>
</evidence>
<feature type="active site" description="Nucleophile" evidence="4">
    <location>
        <position position="261"/>
    </location>
</feature>
<keyword evidence="6" id="KW-1133">Transmembrane helix</keyword>
<dbReference type="InterPro" id="IPR014395">
    <property type="entry name" value="Pen/GL7ACA/AHL_acylase"/>
</dbReference>
<dbReference type="Gene3D" id="3.60.20.10">
    <property type="entry name" value="Glutamine Phosphoribosylpyrophosphate, subunit 1, domain 1"/>
    <property type="match status" value="1"/>
</dbReference>
<feature type="transmembrane region" description="Helical" evidence="6">
    <location>
        <begin position="7"/>
        <end position="30"/>
    </location>
</feature>
<dbReference type="InterPro" id="IPR043147">
    <property type="entry name" value="Penicillin_amidase_A-knob"/>
</dbReference>
<name>A0A1H8GJ16_9RHOB</name>
<dbReference type="CDD" id="cd03747">
    <property type="entry name" value="Ntn_PGA_like"/>
    <property type="match status" value="1"/>
</dbReference>
<dbReference type="Pfam" id="PF01804">
    <property type="entry name" value="Penicil_amidase"/>
    <property type="match status" value="1"/>
</dbReference>
<dbReference type="OrthoDB" id="9760084at2"/>
<protein>
    <submittedName>
        <fullName evidence="7">Penicillin amidase</fullName>
    </submittedName>
</protein>
<reference evidence="7 8" key="1">
    <citation type="submission" date="2016-10" db="EMBL/GenBank/DDBJ databases">
        <authorList>
            <person name="de Groot N.N."/>
        </authorList>
    </citation>
    <scope>NUCLEOTIDE SEQUENCE [LARGE SCALE GENOMIC DNA]</scope>
    <source>
        <strain evidence="7 8">DSM 3857</strain>
    </source>
</reference>
<evidence type="ECO:0000256" key="2">
    <source>
        <dbReference type="ARBA" id="ARBA00022801"/>
    </source>
</evidence>
<keyword evidence="5" id="KW-0106">Calcium</keyword>
<evidence type="ECO:0000256" key="1">
    <source>
        <dbReference type="ARBA" id="ARBA00006586"/>
    </source>
</evidence>
<dbReference type="Gene3D" id="1.10.1400.10">
    <property type="match status" value="1"/>
</dbReference>
<evidence type="ECO:0000313" key="7">
    <source>
        <dbReference type="EMBL" id="SEN43775.1"/>
    </source>
</evidence>
<dbReference type="InterPro" id="IPR043146">
    <property type="entry name" value="Penicillin_amidase_N_B-knob"/>
</dbReference>
<dbReference type="InterPro" id="IPR023343">
    <property type="entry name" value="Penicillin_amidase_dom1"/>
</dbReference>
<dbReference type="Gene3D" id="2.30.120.10">
    <property type="match status" value="1"/>
</dbReference>
<keyword evidence="8" id="KW-1185">Reference proteome</keyword>
<evidence type="ECO:0000256" key="4">
    <source>
        <dbReference type="PIRSR" id="PIRSR001227-1"/>
    </source>
</evidence>
<feature type="binding site" evidence="5">
    <location>
        <position position="336"/>
    </location>
    <ligand>
        <name>Ca(2+)</name>
        <dbReference type="ChEBI" id="CHEBI:29108"/>
    </ligand>
</feature>
<keyword evidence="2" id="KW-0378">Hydrolase</keyword>
<comment type="similarity">
    <text evidence="1">Belongs to the peptidase S45 family.</text>
</comment>
<dbReference type="Gene3D" id="1.10.439.10">
    <property type="entry name" value="Penicillin Amidohydrolase, domain 1"/>
    <property type="match status" value="1"/>
</dbReference>
<sequence>MLTLFRWLLRIFTGLIGLALLATLISYWFLSRSLPDYDEDFTLQGLNAPVEIVRNNDNVPHIFGKTDADVFYALGFAHAQDRLWQMTMLRRTAQGRLSEVFGTRTVKIDELMRRYDLYTHARESVAVQDAETQAALEAYASGVNAWIEQVNLGARGRGAPEFFFFSNEIAAWQPADSLAILKLMALQVSGQLGDEVLRARMSLLLPDARLRDILPDDPGSGIAALPDYASLVPGVSPSAAPLRIAQDVLSPFPRRETAGASNAWAAAPSRSAAGGSLLANDPHLGFTAPSIWYLARLELQSGGVIGATIPGVPTILIGRSEALGWGLTTAYLDDQDLFIEEVNPENTEQYRTPDGWKAFETRRTILQVKDAPPVTITLRWTENGPVLPGSHYDIGSVTPAGHVVSLGWTALTGKDTSMTAALHLLKAKSVAEAIEAGKLYVAPAQNLMLADRNGVALQMIGAMPKRDARHQTQGRMPAPGWLAENRWQGSFPYEENPRFTDPVSGILGNTNNKIINRPFPEHVSFTWGDTQRIQRWLTLMKTREVHTRESFIEAQLDTVSPTARTLLPLIGADLWFTGEAAPEGTPERLRQRALELMAKWNGEMNEHLPEPLIYQAWMRALQDRLIRDEIGPMADEFTHIEPIFLERVYRNVEGAAGWCDVVQSAVVETCADLARIALDEALLGLSETYGPNVESWRWGDVHQAAQDHPVMGDVPVLRYFVNIRQSTSGDDSTLMRGVTKGSGPNPYLNVHGAGYRGVYDFADPDSSVFIISTGQSGHPLSRHYDNLGERWRQGEYIPMSLDPDLARAAAVGDTVLTPVEVAE</sequence>
<dbReference type="EMBL" id="FOCE01000005">
    <property type="protein sequence ID" value="SEN43775.1"/>
    <property type="molecule type" value="Genomic_DNA"/>
</dbReference>
<dbReference type="RefSeq" id="WP_091301041.1">
    <property type="nucleotide sequence ID" value="NZ_FOCE01000005.1"/>
</dbReference>
<evidence type="ECO:0000256" key="6">
    <source>
        <dbReference type="SAM" id="Phobius"/>
    </source>
</evidence>
<evidence type="ECO:0000256" key="3">
    <source>
        <dbReference type="ARBA" id="ARBA00023145"/>
    </source>
</evidence>
<dbReference type="GO" id="GO:0046872">
    <property type="term" value="F:metal ion binding"/>
    <property type="evidence" value="ECO:0007669"/>
    <property type="project" value="UniProtKB-KW"/>
</dbReference>
<proteinExistence type="inferred from homology"/>
<feature type="binding site" evidence="5">
    <location>
        <position position="195"/>
    </location>
    <ligand>
        <name>Ca(2+)</name>
        <dbReference type="ChEBI" id="CHEBI:29108"/>
    </ligand>
</feature>
<gene>
    <name evidence="7" type="ORF">SAMN04488103_10574</name>
</gene>
<dbReference type="InterPro" id="IPR002692">
    <property type="entry name" value="S45"/>
</dbReference>
<dbReference type="Proteomes" id="UP000198761">
    <property type="component" value="Unassembled WGS sequence"/>
</dbReference>
<keyword evidence="6" id="KW-0472">Membrane</keyword>
<dbReference type="STRING" id="933059.SAMN04488103_10574"/>
<dbReference type="PANTHER" id="PTHR34218">
    <property type="entry name" value="PEPTIDASE S45 PENICILLIN AMIDASE"/>
    <property type="match status" value="1"/>
</dbReference>
<comment type="cofactor">
    <cofactor evidence="5">
        <name>Ca(2+)</name>
        <dbReference type="ChEBI" id="CHEBI:29108"/>
    </cofactor>
    <text evidence="5">Binds 1 Ca(2+) ion per dimer.</text>
</comment>
<dbReference type="AlphaFoldDB" id="A0A1H8GJ16"/>
<dbReference type="GO" id="GO:0016811">
    <property type="term" value="F:hydrolase activity, acting on carbon-nitrogen (but not peptide) bonds, in linear amides"/>
    <property type="evidence" value="ECO:0007669"/>
    <property type="project" value="InterPro"/>
</dbReference>
<dbReference type="PIRSF" id="PIRSF001227">
    <property type="entry name" value="Pen_acylase"/>
    <property type="match status" value="1"/>
</dbReference>